<dbReference type="STRING" id="1300342.I596_3597"/>
<proteinExistence type="predicted"/>
<feature type="signal peptide" evidence="2">
    <location>
        <begin position="1"/>
        <end position="26"/>
    </location>
</feature>
<name>A0A160DXV8_9GAMM</name>
<dbReference type="OrthoDB" id="8565395at2"/>
<feature type="compositionally biased region" description="Polar residues" evidence="1">
    <location>
        <begin position="31"/>
        <end position="40"/>
    </location>
</feature>
<dbReference type="EMBL" id="CP015249">
    <property type="protein sequence ID" value="ANB19585.1"/>
    <property type="molecule type" value="Genomic_DNA"/>
</dbReference>
<keyword evidence="4" id="KW-1185">Reference proteome</keyword>
<evidence type="ECO:0000313" key="3">
    <source>
        <dbReference type="EMBL" id="ANB19585.1"/>
    </source>
</evidence>
<evidence type="ECO:0000313" key="4">
    <source>
        <dbReference type="Proteomes" id="UP000076830"/>
    </source>
</evidence>
<dbReference type="RefSeq" id="WP_067650613.1">
    <property type="nucleotide sequence ID" value="NZ_CP015249.1"/>
</dbReference>
<evidence type="ECO:0000256" key="2">
    <source>
        <dbReference type="SAM" id="SignalP"/>
    </source>
</evidence>
<dbReference type="Proteomes" id="UP000076830">
    <property type="component" value="Chromosome"/>
</dbReference>
<dbReference type="AlphaFoldDB" id="A0A160DXV8"/>
<accession>A0A160DXV8</accession>
<sequence length="232" mass="24357">MKRRSAVPLSSTALIALAITAAPALGAPTTRSGAPGSTSAPRPAATDPVFADAFDRRGSDVTVYTDRAAFLAAVGPDRIEKDFDELVPGHSPPLHYTDAGFNLYVFTPVGTHHGLYNGPGFVSIDQVDEPIMIWTTLDDRPITAIGGNVWPSDFSLRPTDGTIGIDVILQDGTLGATAIIDGADPDTFRGFVSTGVPIAYLLIEAPDLTDPPAGTTPDRWPTLDNLVFGSAQ</sequence>
<reference evidence="3 4" key="1">
    <citation type="submission" date="2016-04" db="EMBL/GenBank/DDBJ databases">
        <title>Complete genome sequence of Dokdonella koreensis DS-123T.</title>
        <authorList>
            <person name="Kim J.F."/>
            <person name="Lee H."/>
            <person name="Kwak M.-J."/>
        </authorList>
    </citation>
    <scope>NUCLEOTIDE SEQUENCE [LARGE SCALE GENOMIC DNA]</scope>
    <source>
        <strain evidence="3 4">DS-123</strain>
    </source>
</reference>
<gene>
    <name evidence="3" type="ORF">I596_3597</name>
</gene>
<feature type="region of interest" description="Disordered" evidence="1">
    <location>
        <begin position="27"/>
        <end position="47"/>
    </location>
</feature>
<keyword evidence="2" id="KW-0732">Signal</keyword>
<dbReference type="KEGG" id="dko:I596_3597"/>
<feature type="chain" id="PRO_5007813969" evidence="2">
    <location>
        <begin position="27"/>
        <end position="232"/>
    </location>
</feature>
<organism evidence="3 4">
    <name type="scientific">Dokdonella koreensis DS-123</name>
    <dbReference type="NCBI Taxonomy" id="1300342"/>
    <lineage>
        <taxon>Bacteria</taxon>
        <taxon>Pseudomonadati</taxon>
        <taxon>Pseudomonadota</taxon>
        <taxon>Gammaproteobacteria</taxon>
        <taxon>Lysobacterales</taxon>
        <taxon>Rhodanobacteraceae</taxon>
        <taxon>Dokdonella</taxon>
    </lineage>
</organism>
<protein>
    <submittedName>
        <fullName evidence="3">Uncharacterized protein</fullName>
    </submittedName>
</protein>
<evidence type="ECO:0000256" key="1">
    <source>
        <dbReference type="SAM" id="MobiDB-lite"/>
    </source>
</evidence>